<reference evidence="3 4" key="1">
    <citation type="submission" date="2016-10" db="EMBL/GenBank/DDBJ databases">
        <authorList>
            <person name="de Groot N.N."/>
        </authorList>
    </citation>
    <scope>NUCLEOTIDE SEQUENCE [LARGE SCALE GENOMIC DNA]</scope>
    <source>
        <strain evidence="4">P4B,CCM 7963,CECT 7998,DSM 25260,IBRC-M 10614,KCTC 13821</strain>
    </source>
</reference>
<evidence type="ECO:0000313" key="4">
    <source>
        <dbReference type="Proteomes" id="UP000199017"/>
    </source>
</evidence>
<comment type="subcellular location">
    <subcellularLocation>
        <location evidence="2">Cytoplasm</location>
    </subcellularLocation>
</comment>
<keyword evidence="1 2" id="KW-0963">Cytoplasm</keyword>
<protein>
    <recommendedName>
        <fullName evidence="2">UPF0298 protein SAMN05216352_103261</fullName>
    </recommendedName>
</protein>
<proteinExistence type="inferred from homology"/>
<dbReference type="STRING" id="930129.SAMN05216352_103261"/>
<sequence>MLTKRAGIAVWLHSMKQVRQLRKYGVVHYVSKSMKYAILYCDLKDTDDTVQTLNSLSFVNKAERSMKPEIRTEFSGPVYPKEKTFDYNVGI</sequence>
<comment type="similarity">
    <text evidence="2">Belongs to the UPF0298 family.</text>
</comment>
<name>A0A1G8G7R5_9BACI</name>
<dbReference type="GO" id="GO:0005737">
    <property type="term" value="C:cytoplasm"/>
    <property type="evidence" value="ECO:0007669"/>
    <property type="project" value="UniProtKB-SubCell"/>
</dbReference>
<evidence type="ECO:0000313" key="3">
    <source>
        <dbReference type="EMBL" id="SDH90427.1"/>
    </source>
</evidence>
<keyword evidence="4" id="KW-1185">Reference proteome</keyword>
<organism evidence="3 4">
    <name type="scientific">Alteribacillus bidgolensis</name>
    <dbReference type="NCBI Taxonomy" id="930129"/>
    <lineage>
        <taxon>Bacteria</taxon>
        <taxon>Bacillati</taxon>
        <taxon>Bacillota</taxon>
        <taxon>Bacilli</taxon>
        <taxon>Bacillales</taxon>
        <taxon>Bacillaceae</taxon>
        <taxon>Alteribacillus</taxon>
    </lineage>
</organism>
<dbReference type="RefSeq" id="WP_091582785.1">
    <property type="nucleotide sequence ID" value="NZ_FNDU01000003.1"/>
</dbReference>
<dbReference type="AlphaFoldDB" id="A0A1G8G7R5"/>
<gene>
    <name evidence="3" type="ORF">SAMN05216352_103261</name>
</gene>
<accession>A0A1G8G7R5</accession>
<dbReference type="InterPro" id="IPR016979">
    <property type="entry name" value="DUF2129"/>
</dbReference>
<dbReference type="OrthoDB" id="2990788at2"/>
<dbReference type="EMBL" id="FNDU01000003">
    <property type="protein sequence ID" value="SDH90427.1"/>
    <property type="molecule type" value="Genomic_DNA"/>
</dbReference>
<dbReference type="HAMAP" id="MF_01126">
    <property type="entry name" value="UPF0298"/>
    <property type="match status" value="1"/>
</dbReference>
<evidence type="ECO:0000256" key="2">
    <source>
        <dbReference type="HAMAP-Rule" id="MF_01126"/>
    </source>
</evidence>
<dbReference type="Pfam" id="PF09902">
    <property type="entry name" value="DUF2129"/>
    <property type="match status" value="1"/>
</dbReference>
<dbReference type="Proteomes" id="UP000199017">
    <property type="component" value="Unassembled WGS sequence"/>
</dbReference>
<dbReference type="PIRSF" id="PIRSF031653">
    <property type="entry name" value="UCP031653"/>
    <property type="match status" value="1"/>
</dbReference>
<evidence type="ECO:0000256" key="1">
    <source>
        <dbReference type="ARBA" id="ARBA00022490"/>
    </source>
</evidence>